<evidence type="ECO:0000313" key="5">
    <source>
        <dbReference type="EMBL" id="WIA16944.1"/>
    </source>
</evidence>
<name>A0ABY8U665_TETOB</name>
<proteinExistence type="predicted"/>
<evidence type="ECO:0000259" key="4">
    <source>
        <dbReference type="Pfam" id="PF01170"/>
    </source>
</evidence>
<evidence type="ECO:0000256" key="3">
    <source>
        <dbReference type="SAM" id="MobiDB-lite"/>
    </source>
</evidence>
<feature type="compositionally biased region" description="Acidic residues" evidence="3">
    <location>
        <begin position="353"/>
        <end position="365"/>
    </location>
</feature>
<feature type="region of interest" description="Disordered" evidence="3">
    <location>
        <begin position="313"/>
        <end position="365"/>
    </location>
</feature>
<accession>A0ABY8U665</accession>
<evidence type="ECO:0000256" key="2">
    <source>
        <dbReference type="ARBA" id="ARBA00022679"/>
    </source>
</evidence>
<evidence type="ECO:0000313" key="6">
    <source>
        <dbReference type="Proteomes" id="UP001244341"/>
    </source>
</evidence>
<keyword evidence="2" id="KW-0808">Transferase</keyword>
<dbReference type="Gene3D" id="3.40.50.150">
    <property type="entry name" value="Vaccinia Virus protein VP39"/>
    <property type="match status" value="1"/>
</dbReference>
<reference evidence="5 6" key="1">
    <citation type="submission" date="2023-05" db="EMBL/GenBank/DDBJ databases">
        <title>A 100% complete, gapless, phased diploid assembly of the Scenedesmus obliquus UTEX 3031 genome.</title>
        <authorList>
            <person name="Biondi T.C."/>
            <person name="Hanschen E.R."/>
            <person name="Kwon T."/>
            <person name="Eng W."/>
            <person name="Kruse C.P.S."/>
            <person name="Koehler S.I."/>
            <person name="Kunde Y."/>
            <person name="Gleasner C.D."/>
            <person name="You Mak K.T."/>
            <person name="Polle J."/>
            <person name="Hovde B.T."/>
            <person name="Starkenburg S.R."/>
        </authorList>
    </citation>
    <scope>NUCLEOTIDE SEQUENCE [LARGE SCALE GENOMIC DNA]</scope>
    <source>
        <strain evidence="5 6">DOE0152z</strain>
    </source>
</reference>
<sequence length="475" mass="52080">MLPTEVTAPGRVVVPSDTLAGGYAAALCLRSATRVLQLIHEEDLNPDRAAGDTVYEATREGAPWQQLLQPGQTLGVHCMHFYGNSNITNSQLVARRVRDAVCDAVRDARGVRPAPPDGAPDLPLVFQMLDDRLQLFRDLGGGSLHRRGYRSGAAMHKAALNEAAAAGLLLLAGWQQHSQQEGAVLADPMCGSGTLLIEAALIATGTPPGLLRSRWPFEAWHDHDAPVRSEWRAVRQAAQQRAEQGWADWEARGGQLLGNDLHEGALRLAHQSAEAAGVSDLIRLSNRPCGSWQPVATPRLVVCNPPWGRRLLGEEQQQQQQQYSSSRGGDGWGRDGGSGRDSRRGGQRQQQQWEDEGAYDDEEDEELAETWQQLASFLKQQCPGAEAWVLSGSRDVTQHLGMRSSKKRSLSIGGVKTAWLKYEYWREAAGQQQSLRKLQGRGAFKNAKQTALEESFTVPSSRIDAALLPRRQIGH</sequence>
<evidence type="ECO:0000256" key="1">
    <source>
        <dbReference type="ARBA" id="ARBA00022603"/>
    </source>
</evidence>
<dbReference type="EMBL" id="CP126215">
    <property type="protein sequence ID" value="WIA16944.1"/>
    <property type="molecule type" value="Genomic_DNA"/>
</dbReference>
<dbReference type="PROSITE" id="PS00092">
    <property type="entry name" value="N6_MTASE"/>
    <property type="match status" value="1"/>
</dbReference>
<dbReference type="Pfam" id="PF01170">
    <property type="entry name" value="UPF0020"/>
    <property type="match status" value="1"/>
</dbReference>
<feature type="domain" description="Ribosomal RNA large subunit methyltransferase K/L-like methyltransferase" evidence="4">
    <location>
        <begin position="147"/>
        <end position="317"/>
    </location>
</feature>
<dbReference type="CDD" id="cd11715">
    <property type="entry name" value="THUMP_AdoMetMT"/>
    <property type="match status" value="1"/>
</dbReference>
<dbReference type="InterPro" id="IPR053943">
    <property type="entry name" value="RlmKL-like_Mtase_CS"/>
</dbReference>
<protein>
    <recommendedName>
        <fullName evidence="4">Ribosomal RNA large subunit methyltransferase K/L-like methyltransferase domain-containing protein</fullName>
    </recommendedName>
</protein>
<dbReference type="InterPro" id="IPR029063">
    <property type="entry name" value="SAM-dependent_MTases_sf"/>
</dbReference>
<dbReference type="PROSITE" id="PS01261">
    <property type="entry name" value="UPF0020"/>
    <property type="match status" value="1"/>
</dbReference>
<feature type="compositionally biased region" description="Low complexity" evidence="3">
    <location>
        <begin position="316"/>
        <end position="327"/>
    </location>
</feature>
<organism evidence="5 6">
    <name type="scientific">Tetradesmus obliquus</name>
    <name type="common">Green alga</name>
    <name type="synonym">Acutodesmus obliquus</name>
    <dbReference type="NCBI Taxonomy" id="3088"/>
    <lineage>
        <taxon>Eukaryota</taxon>
        <taxon>Viridiplantae</taxon>
        <taxon>Chlorophyta</taxon>
        <taxon>core chlorophytes</taxon>
        <taxon>Chlorophyceae</taxon>
        <taxon>CS clade</taxon>
        <taxon>Sphaeropleales</taxon>
        <taxon>Scenedesmaceae</taxon>
        <taxon>Tetradesmus</taxon>
    </lineage>
</organism>
<dbReference type="SUPFAM" id="SSF53335">
    <property type="entry name" value="S-adenosyl-L-methionine-dependent methyltransferases"/>
    <property type="match status" value="1"/>
</dbReference>
<dbReference type="Gene3D" id="3.30.2130.30">
    <property type="match status" value="1"/>
</dbReference>
<dbReference type="Proteomes" id="UP001244341">
    <property type="component" value="Chromosome 8b"/>
</dbReference>
<dbReference type="PANTHER" id="PTHR47313:SF1">
    <property type="entry name" value="RIBOSOMAL RNA LARGE SUBUNIT METHYLTRANSFERASE K_L"/>
    <property type="match status" value="1"/>
</dbReference>
<dbReference type="PANTHER" id="PTHR47313">
    <property type="entry name" value="RIBOSOMAL RNA LARGE SUBUNIT METHYLTRANSFERASE K/L"/>
    <property type="match status" value="1"/>
</dbReference>
<dbReference type="InterPro" id="IPR000241">
    <property type="entry name" value="RlmKL-like_Mtase"/>
</dbReference>
<dbReference type="InterPro" id="IPR002052">
    <property type="entry name" value="DNA_methylase_N6_adenine_CS"/>
</dbReference>
<keyword evidence="6" id="KW-1185">Reference proteome</keyword>
<keyword evidence="1" id="KW-0489">Methyltransferase</keyword>
<gene>
    <name evidence="5" type="ORF">OEZ85_013866</name>
</gene>